<keyword evidence="2" id="KW-1185">Reference proteome</keyword>
<name>A0A4Y2N8E5_ARAVE</name>
<evidence type="ECO:0000313" key="2">
    <source>
        <dbReference type="Proteomes" id="UP000499080"/>
    </source>
</evidence>
<accession>A0A4Y2N8E5</accession>
<dbReference type="AlphaFoldDB" id="A0A4Y2N8E5"/>
<gene>
    <name evidence="1" type="ORF">AVEN_20867_1</name>
</gene>
<organism evidence="1 2">
    <name type="scientific">Araneus ventricosus</name>
    <name type="common">Orbweaver spider</name>
    <name type="synonym">Epeira ventricosa</name>
    <dbReference type="NCBI Taxonomy" id="182803"/>
    <lineage>
        <taxon>Eukaryota</taxon>
        <taxon>Metazoa</taxon>
        <taxon>Ecdysozoa</taxon>
        <taxon>Arthropoda</taxon>
        <taxon>Chelicerata</taxon>
        <taxon>Arachnida</taxon>
        <taxon>Araneae</taxon>
        <taxon>Araneomorphae</taxon>
        <taxon>Entelegynae</taxon>
        <taxon>Araneoidea</taxon>
        <taxon>Araneidae</taxon>
        <taxon>Araneus</taxon>
    </lineage>
</organism>
<dbReference type="Proteomes" id="UP000499080">
    <property type="component" value="Unassembled WGS sequence"/>
</dbReference>
<sequence length="94" mass="10446">MASQMARSETYTTHSGPAYLFDLSSYMARREGETLLLLAMATLEVKNVPWPTSAIANIERCHVSAITKEILLNGSVVFRLTAVLLNDIQHIEHS</sequence>
<proteinExistence type="predicted"/>
<reference evidence="1 2" key="1">
    <citation type="journal article" date="2019" name="Sci. Rep.">
        <title>Orb-weaving spider Araneus ventricosus genome elucidates the spidroin gene catalogue.</title>
        <authorList>
            <person name="Kono N."/>
            <person name="Nakamura H."/>
            <person name="Ohtoshi R."/>
            <person name="Moran D.A.P."/>
            <person name="Shinohara A."/>
            <person name="Yoshida Y."/>
            <person name="Fujiwara M."/>
            <person name="Mori M."/>
            <person name="Tomita M."/>
            <person name="Arakawa K."/>
        </authorList>
    </citation>
    <scope>NUCLEOTIDE SEQUENCE [LARGE SCALE GENOMIC DNA]</scope>
</reference>
<comment type="caution">
    <text evidence="1">The sequence shown here is derived from an EMBL/GenBank/DDBJ whole genome shotgun (WGS) entry which is preliminary data.</text>
</comment>
<evidence type="ECO:0000313" key="1">
    <source>
        <dbReference type="EMBL" id="GBN35698.1"/>
    </source>
</evidence>
<dbReference type="EMBL" id="BGPR01208342">
    <property type="protein sequence ID" value="GBN35698.1"/>
    <property type="molecule type" value="Genomic_DNA"/>
</dbReference>
<protein>
    <submittedName>
        <fullName evidence="1">Uncharacterized protein</fullName>
    </submittedName>
</protein>